<evidence type="ECO:0000256" key="3">
    <source>
        <dbReference type="ARBA" id="ARBA00023125"/>
    </source>
</evidence>
<dbReference type="AlphaFoldDB" id="A0A5C1YR47"/>
<evidence type="ECO:0000256" key="2">
    <source>
        <dbReference type="ARBA" id="ARBA00023015"/>
    </source>
</evidence>
<dbReference type="InterPro" id="IPR036388">
    <property type="entry name" value="WH-like_DNA-bd_sf"/>
</dbReference>
<sequence length="299" mass="32460">MLDTGLLESFLAVVEEGSFTLAAERIGRTQSTVSQQIRRLEEQLGQRLLHRSTHHVTVLPDGERLLPHARRILGAIMEAERDLGGSSLSGHVSLGVAEDFATSRLPDILRRFRRFYPQVTLQVEIGLSGNLKDKLHAGFFDAILIKTKTVSAGTEPLMADPLVWVASPDEPMIYRQRPLPLALHPEPSVTRGMVIEALKAAGIPFTIAHTSLSITGLRAGVIAGMGISAFGRSFIPDGMQIIDTQAIDLPRLADLSFVVELQDGKHDSLAVTALIQAIRENIALLDQHTLPQGGRAGLV</sequence>
<dbReference type="RefSeq" id="WP_149279885.1">
    <property type="nucleotide sequence ID" value="NZ_CP043506.1"/>
</dbReference>
<evidence type="ECO:0000313" key="7">
    <source>
        <dbReference type="Proteomes" id="UP000324536"/>
    </source>
</evidence>
<comment type="similarity">
    <text evidence="1">Belongs to the LysR transcriptional regulatory family.</text>
</comment>
<dbReference type="FunFam" id="1.10.10.10:FF:000001">
    <property type="entry name" value="LysR family transcriptional regulator"/>
    <property type="match status" value="1"/>
</dbReference>
<dbReference type="InterPro" id="IPR000847">
    <property type="entry name" value="LysR_HTH_N"/>
</dbReference>
<dbReference type="Gene3D" id="3.40.190.10">
    <property type="entry name" value="Periplasmic binding protein-like II"/>
    <property type="match status" value="2"/>
</dbReference>
<keyword evidence="2" id="KW-0805">Transcription regulation</keyword>
<dbReference type="PRINTS" id="PR00039">
    <property type="entry name" value="HTHLYSR"/>
</dbReference>
<dbReference type="Pfam" id="PF03466">
    <property type="entry name" value="LysR_substrate"/>
    <property type="match status" value="1"/>
</dbReference>
<evidence type="ECO:0000256" key="4">
    <source>
        <dbReference type="ARBA" id="ARBA00023163"/>
    </source>
</evidence>
<proteinExistence type="inferred from homology"/>
<organism evidence="6 7">
    <name type="scientific">Acetobacter vaccinii</name>
    <dbReference type="NCBI Taxonomy" id="2592655"/>
    <lineage>
        <taxon>Bacteria</taxon>
        <taxon>Pseudomonadati</taxon>
        <taxon>Pseudomonadota</taxon>
        <taxon>Alphaproteobacteria</taxon>
        <taxon>Acetobacterales</taxon>
        <taxon>Acetobacteraceae</taxon>
        <taxon>Acetobacter</taxon>
    </lineage>
</organism>
<dbReference type="PANTHER" id="PTHR30579">
    <property type="entry name" value="TRANSCRIPTIONAL REGULATOR"/>
    <property type="match status" value="1"/>
</dbReference>
<dbReference type="Proteomes" id="UP000324536">
    <property type="component" value="Chromosome"/>
</dbReference>
<dbReference type="PANTHER" id="PTHR30579:SF7">
    <property type="entry name" value="HTH-TYPE TRANSCRIPTIONAL REGULATOR LRHA-RELATED"/>
    <property type="match status" value="1"/>
</dbReference>
<reference evidence="6 7" key="1">
    <citation type="submission" date="2019-09" db="EMBL/GenBank/DDBJ databases">
        <title>Genome sequencing of strain KACC 21233.</title>
        <authorList>
            <person name="Heo J."/>
            <person name="Kim S.-J."/>
            <person name="Kim J.-S."/>
            <person name="Hong S.-B."/>
            <person name="Kwon S.-W."/>
        </authorList>
    </citation>
    <scope>NUCLEOTIDE SEQUENCE [LARGE SCALE GENOMIC DNA]</scope>
    <source>
        <strain evidence="6 7">KACC 21233</strain>
    </source>
</reference>
<dbReference type="SUPFAM" id="SSF53850">
    <property type="entry name" value="Periplasmic binding protein-like II"/>
    <property type="match status" value="1"/>
</dbReference>
<feature type="domain" description="HTH lysR-type" evidence="5">
    <location>
        <begin position="2"/>
        <end position="59"/>
    </location>
</feature>
<dbReference type="Gene3D" id="1.10.10.10">
    <property type="entry name" value="Winged helix-like DNA-binding domain superfamily/Winged helix DNA-binding domain"/>
    <property type="match status" value="1"/>
</dbReference>
<dbReference type="InterPro" id="IPR050176">
    <property type="entry name" value="LTTR"/>
</dbReference>
<dbReference type="EMBL" id="CP043506">
    <property type="protein sequence ID" value="QEO18223.1"/>
    <property type="molecule type" value="Genomic_DNA"/>
</dbReference>
<dbReference type="SUPFAM" id="SSF46785">
    <property type="entry name" value="Winged helix' DNA-binding domain"/>
    <property type="match status" value="1"/>
</dbReference>
<dbReference type="InterPro" id="IPR036390">
    <property type="entry name" value="WH_DNA-bd_sf"/>
</dbReference>
<protein>
    <submittedName>
        <fullName evidence="6">LysR family transcriptional regulator</fullName>
    </submittedName>
</protein>
<dbReference type="GO" id="GO:0003700">
    <property type="term" value="F:DNA-binding transcription factor activity"/>
    <property type="evidence" value="ECO:0007669"/>
    <property type="project" value="InterPro"/>
</dbReference>
<name>A0A5C1YR47_9PROT</name>
<accession>A0A5C1YR47</accession>
<keyword evidence="4" id="KW-0804">Transcription</keyword>
<dbReference type="Pfam" id="PF00126">
    <property type="entry name" value="HTH_1"/>
    <property type="match status" value="1"/>
</dbReference>
<evidence type="ECO:0000313" key="6">
    <source>
        <dbReference type="EMBL" id="QEO18223.1"/>
    </source>
</evidence>
<keyword evidence="7" id="KW-1185">Reference proteome</keyword>
<dbReference type="GO" id="GO:0003677">
    <property type="term" value="F:DNA binding"/>
    <property type="evidence" value="ECO:0007669"/>
    <property type="project" value="UniProtKB-KW"/>
</dbReference>
<gene>
    <name evidence="6" type="ORF">FLP30_11230</name>
</gene>
<dbReference type="OrthoDB" id="9789529at2"/>
<dbReference type="PROSITE" id="PS50931">
    <property type="entry name" value="HTH_LYSR"/>
    <property type="match status" value="1"/>
</dbReference>
<dbReference type="KEGG" id="acek:FLP30_11230"/>
<keyword evidence="3" id="KW-0238">DNA-binding</keyword>
<dbReference type="InterPro" id="IPR005119">
    <property type="entry name" value="LysR_subst-bd"/>
</dbReference>
<evidence type="ECO:0000259" key="5">
    <source>
        <dbReference type="PROSITE" id="PS50931"/>
    </source>
</evidence>
<evidence type="ECO:0000256" key="1">
    <source>
        <dbReference type="ARBA" id="ARBA00009437"/>
    </source>
</evidence>